<evidence type="ECO:0000313" key="5">
    <source>
        <dbReference type="Proteomes" id="UP000072605"/>
    </source>
</evidence>
<evidence type="ECO:0000313" key="2">
    <source>
        <dbReference type="EMBL" id="KTR27587.1"/>
    </source>
</evidence>
<evidence type="ECO:0000313" key="1">
    <source>
        <dbReference type="EMBL" id="KSU49437.1"/>
    </source>
</evidence>
<dbReference type="Proteomes" id="UP000053797">
    <property type="component" value="Unassembled WGS sequence"/>
</dbReference>
<dbReference type="Pfam" id="PF13075">
    <property type="entry name" value="DUF3939"/>
    <property type="match status" value="1"/>
</dbReference>
<comment type="caution">
    <text evidence="1">The sequence shown here is derived from an EMBL/GenBank/DDBJ whole genome shotgun (WGS) entry which is preliminary data.</text>
</comment>
<gene>
    <name evidence="1" type="ORF">AS033_08700</name>
    <name evidence="2" type="ORF">RSA11_05135</name>
    <name evidence="3" type="ORF">SZL87_09705</name>
</gene>
<keyword evidence="6" id="KW-1185">Reference proteome</keyword>
<reference evidence="1 4" key="1">
    <citation type="journal article" date="2015" name="Int. J. Syst. Evol. Microbiol.">
        <title>Exiguobacterium enclense sp. nov., isolated from sediment.</title>
        <authorList>
            <person name="Dastager S.G."/>
            <person name="Mawlankar R."/>
            <person name="Sonalkar V.V."/>
            <person name="Thorat M.N."/>
            <person name="Mual P."/>
            <person name="Verma A."/>
            <person name="Krishnamurthi S."/>
            <person name="Tang S.K."/>
            <person name="Li W.J."/>
        </authorList>
    </citation>
    <scope>NUCLEOTIDE SEQUENCE [LARGE SCALE GENOMIC DNA]</scope>
    <source>
        <strain evidence="1 4">NIO-1109</strain>
    </source>
</reference>
<dbReference type="EMBL" id="LNQL01000002">
    <property type="protein sequence ID" value="KSU49437.1"/>
    <property type="molecule type" value="Genomic_DNA"/>
</dbReference>
<proteinExistence type="predicted"/>
<dbReference type="Proteomes" id="UP000072605">
    <property type="component" value="Unassembled WGS sequence"/>
</dbReference>
<organism evidence="1 4">
    <name type="scientific">Exiguobacterium indicum</name>
    <dbReference type="NCBI Taxonomy" id="296995"/>
    <lineage>
        <taxon>Bacteria</taxon>
        <taxon>Bacillati</taxon>
        <taxon>Bacillota</taxon>
        <taxon>Bacilli</taxon>
        <taxon>Bacillales</taxon>
        <taxon>Bacillales Family XII. Incertae Sedis</taxon>
        <taxon>Exiguobacterium</taxon>
    </lineage>
</organism>
<dbReference type="Proteomes" id="UP001387110">
    <property type="component" value="Unassembled WGS sequence"/>
</dbReference>
<accession>A0A0V8GGP6</accession>
<evidence type="ECO:0000313" key="6">
    <source>
        <dbReference type="Proteomes" id="UP001387110"/>
    </source>
</evidence>
<dbReference type="EMBL" id="LDQV01000013">
    <property type="protein sequence ID" value="KTR27587.1"/>
    <property type="molecule type" value="Genomic_DNA"/>
</dbReference>
<reference evidence="3 6" key="3">
    <citation type="submission" date="2023-12" db="EMBL/GenBank/DDBJ databases">
        <authorList>
            <person name="Easwaran N."/>
            <person name="Lazarus H.P.S."/>
        </authorList>
    </citation>
    <scope>NUCLEOTIDE SEQUENCE [LARGE SCALE GENOMIC DNA]</scope>
    <source>
        <strain evidence="3 6">VIT-2023</strain>
    </source>
</reference>
<dbReference type="AlphaFoldDB" id="A0A0V8GGP6"/>
<evidence type="ECO:0000313" key="4">
    <source>
        <dbReference type="Proteomes" id="UP000053797"/>
    </source>
</evidence>
<dbReference type="OrthoDB" id="2352834at2"/>
<dbReference type="GeneID" id="90836298"/>
<protein>
    <submittedName>
        <fullName evidence="3">DUF3939 domain-containing protein</fullName>
    </submittedName>
</protein>
<sequence>MNRFKKWFQPKEDQPLPMRDVTLDEVKQATHAFESELPKGTNRTVLLDNEQRIDLKQLEPYLKARSTQVFYMSRETFTIMEAKDRELVYEMDHVQVAVDRYFDRVKKLPLKPYSKTFQVDCAMLFQDGYLREMPHHSYYLVDESMIVSLTPKEA</sequence>
<name>A0A0V8GGP6_9BACL</name>
<reference evidence="2 5" key="2">
    <citation type="journal article" date="2016" name="Front. Microbiol.">
        <title>Genomic Resource of Rice Seed Associated Bacteria.</title>
        <authorList>
            <person name="Midha S."/>
            <person name="Bansal K."/>
            <person name="Sharma S."/>
            <person name="Kumar N."/>
            <person name="Patil P.P."/>
            <person name="Chaudhry V."/>
            <person name="Patil P.B."/>
        </authorList>
    </citation>
    <scope>NUCLEOTIDE SEQUENCE [LARGE SCALE GENOMIC DNA]</scope>
    <source>
        <strain evidence="2 5">RSA11</strain>
    </source>
</reference>
<dbReference type="RefSeq" id="WP_023467798.1">
    <property type="nucleotide sequence ID" value="NZ_FMYN01000002.1"/>
</dbReference>
<dbReference type="EMBL" id="JBAWKY010000002">
    <property type="protein sequence ID" value="MEI4462698.1"/>
    <property type="molecule type" value="Genomic_DNA"/>
</dbReference>
<dbReference type="InterPro" id="IPR025071">
    <property type="entry name" value="DUF3939"/>
</dbReference>
<evidence type="ECO:0000313" key="3">
    <source>
        <dbReference type="EMBL" id="MEI4462698.1"/>
    </source>
</evidence>